<dbReference type="GO" id="GO:0030246">
    <property type="term" value="F:carbohydrate binding"/>
    <property type="evidence" value="ECO:0007669"/>
    <property type="project" value="InterPro"/>
</dbReference>
<dbReference type="InterPro" id="IPR008183">
    <property type="entry name" value="Aldose_1/G6P_1-epimerase"/>
</dbReference>
<feature type="domain" description="Ig-like" evidence="3">
    <location>
        <begin position="1332"/>
        <end position="1396"/>
    </location>
</feature>
<dbReference type="InterPro" id="IPR053137">
    <property type="entry name" value="NLR-like"/>
</dbReference>
<name>A0A364LCV2_TALAM</name>
<dbReference type="InterPro" id="IPR014718">
    <property type="entry name" value="GH-type_carb-bd"/>
</dbReference>
<keyword evidence="2" id="KW-0812">Transmembrane</keyword>
<keyword evidence="2" id="KW-0472">Membrane</keyword>
<dbReference type="GO" id="GO:0016853">
    <property type="term" value="F:isomerase activity"/>
    <property type="evidence" value="ECO:0007669"/>
    <property type="project" value="InterPro"/>
</dbReference>
<reference evidence="4 5" key="1">
    <citation type="journal article" date="2017" name="Biotechnol. Biofuels">
        <title>Differential beta-glucosidase expression as a function of carbon source availability in Talaromyces amestolkiae: a genomic and proteomic approach.</title>
        <authorList>
            <person name="de Eugenio L.I."/>
            <person name="Mendez-Liter J.A."/>
            <person name="Nieto-Dominguez M."/>
            <person name="Alonso L."/>
            <person name="Gil-Munoz J."/>
            <person name="Barriuso J."/>
            <person name="Prieto A."/>
            <person name="Martinez M.J."/>
        </authorList>
    </citation>
    <scope>NUCLEOTIDE SEQUENCE [LARGE SCALE GENOMIC DNA]</scope>
    <source>
        <strain evidence="4 5">CIB</strain>
    </source>
</reference>
<dbReference type="PANTHER" id="PTHR46082">
    <property type="entry name" value="ATP/GTP-BINDING PROTEIN-RELATED"/>
    <property type="match status" value="1"/>
</dbReference>
<dbReference type="GO" id="GO:0009116">
    <property type="term" value="P:nucleoside metabolic process"/>
    <property type="evidence" value="ECO:0007669"/>
    <property type="project" value="InterPro"/>
</dbReference>
<dbReference type="PROSITE" id="PS50835">
    <property type="entry name" value="IG_LIKE"/>
    <property type="match status" value="1"/>
</dbReference>
<dbReference type="OrthoDB" id="5429740at2759"/>
<dbReference type="Proteomes" id="UP000249363">
    <property type="component" value="Unassembled WGS sequence"/>
</dbReference>
<keyword evidence="2" id="KW-1133">Transmembrane helix</keyword>
<dbReference type="InterPro" id="IPR035994">
    <property type="entry name" value="Nucleoside_phosphorylase_sf"/>
</dbReference>
<dbReference type="Pfam" id="PF20684">
    <property type="entry name" value="Fung_rhodopsin"/>
    <property type="match status" value="1"/>
</dbReference>
<evidence type="ECO:0000313" key="5">
    <source>
        <dbReference type="Proteomes" id="UP000249363"/>
    </source>
</evidence>
<feature type="compositionally biased region" description="Low complexity" evidence="1">
    <location>
        <begin position="453"/>
        <end position="463"/>
    </location>
</feature>
<feature type="transmembrane region" description="Helical" evidence="2">
    <location>
        <begin position="139"/>
        <end position="161"/>
    </location>
</feature>
<dbReference type="Gene3D" id="3.40.50.1580">
    <property type="entry name" value="Nucleoside phosphorylase domain"/>
    <property type="match status" value="1"/>
</dbReference>
<feature type="region of interest" description="Disordered" evidence="1">
    <location>
        <begin position="453"/>
        <end position="475"/>
    </location>
</feature>
<dbReference type="SUPFAM" id="SSF48403">
    <property type="entry name" value="Ankyrin repeat"/>
    <property type="match status" value="1"/>
</dbReference>
<dbReference type="GO" id="GO:0005975">
    <property type="term" value="P:carbohydrate metabolic process"/>
    <property type="evidence" value="ECO:0007669"/>
    <property type="project" value="InterPro"/>
</dbReference>
<evidence type="ECO:0000259" key="3">
    <source>
        <dbReference type="PROSITE" id="PS50835"/>
    </source>
</evidence>
<feature type="transmembrane region" description="Helical" evidence="2">
    <location>
        <begin position="17"/>
        <end position="38"/>
    </location>
</feature>
<evidence type="ECO:0000313" key="4">
    <source>
        <dbReference type="EMBL" id="RAO73612.1"/>
    </source>
</evidence>
<dbReference type="RefSeq" id="XP_040738126.1">
    <property type="nucleotide sequence ID" value="XM_040882560.1"/>
</dbReference>
<feature type="transmembrane region" description="Helical" evidence="2">
    <location>
        <begin position="105"/>
        <end position="127"/>
    </location>
</feature>
<dbReference type="Pfam" id="PF01048">
    <property type="entry name" value="PNP_UDP_1"/>
    <property type="match status" value="1"/>
</dbReference>
<keyword evidence="5" id="KW-1185">Reference proteome</keyword>
<dbReference type="GeneID" id="63798838"/>
<evidence type="ECO:0000256" key="2">
    <source>
        <dbReference type="SAM" id="Phobius"/>
    </source>
</evidence>
<proteinExistence type="predicted"/>
<feature type="transmembrane region" description="Helical" evidence="2">
    <location>
        <begin position="58"/>
        <end position="77"/>
    </location>
</feature>
<dbReference type="EMBL" id="MIKG01000025">
    <property type="protein sequence ID" value="RAO73612.1"/>
    <property type="molecule type" value="Genomic_DNA"/>
</dbReference>
<dbReference type="Gene3D" id="1.25.40.20">
    <property type="entry name" value="Ankyrin repeat-containing domain"/>
    <property type="match status" value="1"/>
</dbReference>
<dbReference type="SUPFAM" id="SSF53167">
    <property type="entry name" value="Purine and uridine phosphorylases"/>
    <property type="match status" value="1"/>
</dbReference>
<dbReference type="InterPro" id="IPR049326">
    <property type="entry name" value="Rhodopsin_dom_fungi"/>
</dbReference>
<dbReference type="PANTHER" id="PTHR46082:SF6">
    <property type="entry name" value="AAA+ ATPASE DOMAIN-CONTAINING PROTEIN-RELATED"/>
    <property type="match status" value="1"/>
</dbReference>
<dbReference type="InterPro" id="IPR011013">
    <property type="entry name" value="Gal_mutarotase_sf_dom"/>
</dbReference>
<dbReference type="InterPro" id="IPR007110">
    <property type="entry name" value="Ig-like_dom"/>
</dbReference>
<feature type="region of interest" description="Disordered" evidence="1">
    <location>
        <begin position="335"/>
        <end position="385"/>
    </location>
</feature>
<accession>A0A364LCV2</accession>
<comment type="caution">
    <text evidence="4">The sequence shown here is derived from an EMBL/GenBank/DDBJ whole genome shotgun (WGS) entry which is preliminary data.</text>
</comment>
<dbReference type="SUPFAM" id="SSF74650">
    <property type="entry name" value="Galactose mutarotase-like"/>
    <property type="match status" value="1"/>
</dbReference>
<sequence length="1933" mass="217612">MEIPHPEEGDLNEGTDIVSACWVLTGFVGVVLIFRCAIKTWVRWALPQVSAPGRVWGLEDVFFFFGYTVDVLHMTLIQNSYKWGLGRHFYYLSPQEKVQALRYDFASQPCAVAAAMISRTGMMWFLLSCFANSNRRLRISIIICMIVQIVVNSITIVQIVVQCGPNPYHAADRTKYFHYMWDPLPTDGSVKCQSPHVQTTVGYVQGGFNTIIDMYLAGISAFELWQFFIQTLQRNPGVSVWAQFSKINPNVRSRRIWQTLTLSGPLLLSGVASIVKTYLLQSLGDRLDFTYNIVTFILWVKIENYSILVATCAPVIRLFLRTFIDMRRDGRYGGYPWSRSRSDNPHNSNENTSGSDNQHDLEMKRRNKRFNRSRTGDGGSVDPDKTIDSLFDDSYLLTTVDDEGKHNADAAGPSHTIDTVARMPSSRDARRSTGVGVTVKTDIVVEVDEELGMSAGSGSSSLSKDAHSYPSFTPQDTQNRVERHALGATILSLHTPRAGEILWLDPDWPKPPSGSNNRHGGIPVMFPTFGNIQDERIVGKGDQRDMLRWMKDTPHHGFAKDCVWDLVTADDNDNNDLLRLRPFQVPADLGGSWLRESGDWEILYRVSLQEQGLIQDLCVKNKDTKDVSGDLHAKLLFHNYFRVSNPDTVRLYGISDSNITIESEASRHVQSDYVLSFKVHGGVDEVLTPENSGRTNVIMEDKLNKVTAHFDILATNLPDLEAEAVEALFDETYDKFGRIYGKRRGDANSYINGKIGKHNVVLCYMPGMGNGSAASVASSLRVSYTGIQLALVVGICGGAPNLSTDQDIFLGDVIVSNALVEYDFGRQYPGGFKRKSDALRRPDREIRTLLAALSTSRALAEFQEEMLHYLRKIQQQGTRWHHPGSADILFEASYHHKHYDASTRCCCIENDLRDDICEEAIEKNCDSLGCDENRISRRRDKTSKASIHIGKVATADTVMKSGEHRDTIISKERVIGFEMEGAGVWDNISCIIIKGVCDYADSHKNKTWQDYAAATGASTAKAFLEYWRPVDREEYLVEYLSQSVRTKLPMYEASSRSVSTSLQVFRSESSAMKTPLQDIQNTVSGFEARFETLETLVSQLVHQPVISGSQQETNPAVITGRLLGKPGVLKDICDATEVRQRPASSEITPAINQYFGNTTSRNIGRRFSCMCRSLRRFQRKTIVHGSLAMSSEMTTEWHLPGCSARQKIRDKDQRRRFSLTYTGLRHLLNLAVQISFTVTSGAGGGSFSPGFTYFPMVDKETAPAWRMLNLLVIMSSENYQQNLLAQAKPDPLLELLDYLLLNKAPANDFDLSGHTPLSSMFTYTTYGNVSNPRIFAAAEAILQSNIEANVACLTKLSPEAYSVTWEQSGERIIREDTAALLHFLSFSTRVAEAYGCGPLSLAILSNNPDHVEYLVRNHPATLAERDLFGHTPLHLAADKPSCLRILVTAADTRILNETDSYDEYGKSVLETAVFLSGLRCRERGSRRMCRRCRCAECAVILLNADCALPVPENLRIIFRNASIRCKRRYVRHMKDRRDRLKMLALGNLPATEVEQLGLVFDRVLDSRASRVAHLLQDRGVYIPRALSVTRTKSLSVYQALCSPHDAELFFRVGFHDTDSWCNCNTDAANFDGQHTLSQDLPYLHWLAKHGAMSCQLKSLNSAMSTFTANYTYWRLGKDFQSSKSCELDNELSPFSLAARIAWVHELNAVALSVKFADTCDCKCSGEGCTPVISLLKSMSNYYRDSFLPSICVAENSAVKHTELPPAVIRHFAVFLKHFGSDFEFRHHTAALRYLTYTALGIPHTCCNSKYKSLSESDQDAEEFENEHAYELELLEQLMCDFERQFIARFHDPNQGVSGLIEFWECTWTRRMREILHCLEGDNLGDEERRKAEEIGVVWDEPRPEPPKVVDNPYEVGTLDYWMYELEKIEAECQ</sequence>
<feature type="compositionally biased region" description="Polar residues" evidence="1">
    <location>
        <begin position="345"/>
        <end position="356"/>
    </location>
</feature>
<protein>
    <recommendedName>
        <fullName evidence="3">Ig-like domain-containing protein</fullName>
    </recommendedName>
</protein>
<dbReference type="InterPro" id="IPR036770">
    <property type="entry name" value="Ankyrin_rpt-contain_sf"/>
</dbReference>
<organism evidence="4 5">
    <name type="scientific">Talaromyces amestolkiae</name>
    <dbReference type="NCBI Taxonomy" id="1196081"/>
    <lineage>
        <taxon>Eukaryota</taxon>
        <taxon>Fungi</taxon>
        <taxon>Dikarya</taxon>
        <taxon>Ascomycota</taxon>
        <taxon>Pezizomycotina</taxon>
        <taxon>Eurotiomycetes</taxon>
        <taxon>Eurotiomycetidae</taxon>
        <taxon>Eurotiales</taxon>
        <taxon>Trichocomaceae</taxon>
        <taxon>Talaromyces</taxon>
        <taxon>Talaromyces sect. Talaromyces</taxon>
    </lineage>
</organism>
<dbReference type="Pfam" id="PF01263">
    <property type="entry name" value="Aldose_epim"/>
    <property type="match status" value="1"/>
</dbReference>
<evidence type="ECO:0000256" key="1">
    <source>
        <dbReference type="SAM" id="MobiDB-lite"/>
    </source>
</evidence>
<dbReference type="Gene3D" id="2.70.98.10">
    <property type="match status" value="1"/>
</dbReference>
<gene>
    <name evidence="4" type="ORF">BHQ10_009624</name>
</gene>
<dbReference type="InterPro" id="IPR000845">
    <property type="entry name" value="Nucleoside_phosphorylase_d"/>
</dbReference>